<reference evidence="9 10" key="2">
    <citation type="journal article" date="2014" name="J. Gen. Appl. Microbiol.">
        <title>The early diverging ascomycetous budding yeast Saitoella complicata has three histone deacetylases belonging to the Clr6, Hos2, and Rpd3 lineages.</title>
        <authorList>
            <person name="Nishida H."/>
            <person name="Matsumoto T."/>
            <person name="Kondo S."/>
            <person name="Hamamoto M."/>
            <person name="Yoshikawa H."/>
        </authorList>
    </citation>
    <scope>NUCLEOTIDE SEQUENCE [LARGE SCALE GENOMIC DNA]</scope>
    <source>
        <strain evidence="9 10">NRRL Y-17804</strain>
    </source>
</reference>
<keyword evidence="3" id="KW-0677">Repeat</keyword>
<dbReference type="SMART" id="SM00028">
    <property type="entry name" value="TPR"/>
    <property type="match status" value="9"/>
</dbReference>
<name>A0A0E9NK46_SAICN</name>
<dbReference type="GO" id="GO:0051879">
    <property type="term" value="F:Hsp90 protein binding"/>
    <property type="evidence" value="ECO:0007669"/>
    <property type="project" value="TreeGrafter"/>
</dbReference>
<dbReference type="AlphaFoldDB" id="A0A0E9NK46"/>
<dbReference type="PANTHER" id="PTHR22904:SF523">
    <property type="entry name" value="STRESS-INDUCED-PHOSPHOPROTEIN 1"/>
    <property type="match status" value="1"/>
</dbReference>
<dbReference type="Pfam" id="PF00515">
    <property type="entry name" value="TPR_1"/>
    <property type="match status" value="1"/>
</dbReference>
<evidence type="ECO:0000313" key="9">
    <source>
        <dbReference type="EMBL" id="GAO50214.1"/>
    </source>
</evidence>
<dbReference type="PANTHER" id="PTHR22904">
    <property type="entry name" value="TPR REPEAT CONTAINING PROTEIN"/>
    <property type="match status" value="1"/>
</dbReference>
<reference evidence="9 10" key="3">
    <citation type="journal article" date="2015" name="Genome Announc.">
        <title>Draft Genome Sequence of the Archiascomycetous Yeast Saitoella complicata.</title>
        <authorList>
            <person name="Yamauchi K."/>
            <person name="Kondo S."/>
            <person name="Hamamoto M."/>
            <person name="Takahashi Y."/>
            <person name="Ogura Y."/>
            <person name="Hayashi T."/>
            <person name="Nishida H."/>
        </authorList>
    </citation>
    <scope>NUCLEOTIDE SEQUENCE [LARGE SCALE GENOMIC DNA]</scope>
    <source>
        <strain evidence="9 10">NRRL Y-17804</strain>
    </source>
</reference>
<evidence type="ECO:0000313" key="10">
    <source>
        <dbReference type="Proteomes" id="UP000033140"/>
    </source>
</evidence>
<protein>
    <recommendedName>
        <fullName evidence="8">STI1 domain-containing protein</fullName>
    </recommendedName>
</protein>
<dbReference type="EMBL" id="BACD03000030">
    <property type="protein sequence ID" value="GAO50214.1"/>
    <property type="molecule type" value="Genomic_DNA"/>
</dbReference>
<proteinExistence type="predicted"/>
<dbReference type="Pfam" id="PF13181">
    <property type="entry name" value="TPR_8"/>
    <property type="match status" value="1"/>
</dbReference>
<reference evidence="9 10" key="1">
    <citation type="journal article" date="2011" name="J. Gen. Appl. Microbiol.">
        <title>Draft genome sequencing of the enigmatic yeast Saitoella complicata.</title>
        <authorList>
            <person name="Nishida H."/>
            <person name="Hamamoto M."/>
            <person name="Sugiyama J."/>
        </authorList>
    </citation>
    <scope>NUCLEOTIDE SEQUENCE [LARGE SCALE GENOMIC DNA]</scope>
    <source>
        <strain evidence="9 10">NRRL Y-17804</strain>
    </source>
</reference>
<keyword evidence="10" id="KW-1185">Reference proteome</keyword>
<dbReference type="OMA" id="MYSAREN"/>
<dbReference type="SUPFAM" id="SSF48452">
    <property type="entry name" value="TPR-like"/>
    <property type="match status" value="3"/>
</dbReference>
<feature type="compositionally biased region" description="Basic and acidic residues" evidence="7">
    <location>
        <begin position="289"/>
        <end position="303"/>
    </location>
</feature>
<dbReference type="InterPro" id="IPR041243">
    <property type="entry name" value="STI1/HOP_DP"/>
</dbReference>
<feature type="region of interest" description="Disordered" evidence="7">
    <location>
        <begin position="247"/>
        <end position="305"/>
    </location>
</feature>
<dbReference type="Gene3D" id="1.25.40.10">
    <property type="entry name" value="Tetratricopeptide repeat domain"/>
    <property type="match status" value="3"/>
</dbReference>
<feature type="repeat" description="TPR" evidence="6">
    <location>
        <begin position="465"/>
        <end position="498"/>
    </location>
</feature>
<dbReference type="PROSITE" id="PS50005">
    <property type="entry name" value="TPR"/>
    <property type="match status" value="3"/>
</dbReference>
<keyword evidence="2" id="KW-0963">Cytoplasm</keyword>
<dbReference type="InterPro" id="IPR011990">
    <property type="entry name" value="TPR-like_helical_dom_sf"/>
</dbReference>
<dbReference type="FunFam" id="1.10.260.100:FF:000004">
    <property type="entry name" value="Putative stress-induced-phosphoprotein 1"/>
    <property type="match status" value="1"/>
</dbReference>
<comment type="subunit">
    <text evidence="5">Part of a larger complex that includes HSP70, HSP90, and immunophilins.</text>
</comment>
<comment type="caution">
    <text evidence="9">The sequence shown here is derived from an EMBL/GenBank/DDBJ whole genome shotgun (WGS) entry which is preliminary data.</text>
</comment>
<evidence type="ECO:0000259" key="8">
    <source>
        <dbReference type="SMART" id="SM00727"/>
    </source>
</evidence>
<sequence>MIVSIEGFPGNVISNLRYFPQNAPFKYARRRFSITAKNYTPIDHTMSADEFKAQGNAAFAQKDFPIAIDFFTKGIEVDPSNYVLYSNRSACHASLRNYNAALEDANKCVELNPGFAKGFGRKGAALHGQGDLVGALDAYEAGLKVDSSNAQLQAGLKSVKDAIDREAAADGEDADMGLGKIFSDPNLLQKIASNPQMAPLLADSAFMQKLEQIKKNPNNIQQYISDPRMMQLVLALMGVNADDLSRAGQEEGQVPASVVDENDAPEPVKEEKKEDVKMEDAPVEEEVSEDAKAKEQADAEKAKGNAAYKSRDFATAIAQFEKAWSLHKDITYLNNLAAAYYESGELDKCIETSEKAIDEGREIRADYKHIAKAMARAGTACIKKDDLEGAVKWYQKSLTEHRTADTLNKLRDAEKKLKEKARLAKVDPVKAEEARVKGNDLFKAGDYVAAVKTYTEMIDCAPEDARGYGNRAAAYLKLLSISEALKDCEKAVEIDPSYVKGYIRMSNAYFAMREFTKALEALAKATSADTASANTREIAQTEAKIQQAMYAGAANDGESQEEVMARASQDPEVVRIMQDPAMQAILQQMQQQPESIQEHMKDARVRANIQRLVGAGVLKMGTRPAQ</sequence>
<feature type="compositionally biased region" description="Basic and acidic residues" evidence="7">
    <location>
        <begin position="266"/>
        <end position="280"/>
    </location>
</feature>
<evidence type="ECO:0000256" key="1">
    <source>
        <dbReference type="ARBA" id="ARBA00004496"/>
    </source>
</evidence>
<evidence type="ECO:0000256" key="3">
    <source>
        <dbReference type="ARBA" id="ARBA00022737"/>
    </source>
</evidence>
<evidence type="ECO:0000256" key="6">
    <source>
        <dbReference type="PROSITE-ProRule" id="PRU00339"/>
    </source>
</evidence>
<dbReference type="Gene3D" id="1.10.260.100">
    <property type="match status" value="2"/>
</dbReference>
<organism evidence="9 10">
    <name type="scientific">Saitoella complicata (strain BCRC 22490 / CBS 7301 / JCM 7358 / NBRC 10748 / NRRL Y-17804)</name>
    <dbReference type="NCBI Taxonomy" id="698492"/>
    <lineage>
        <taxon>Eukaryota</taxon>
        <taxon>Fungi</taxon>
        <taxon>Dikarya</taxon>
        <taxon>Ascomycota</taxon>
        <taxon>Taphrinomycotina</taxon>
        <taxon>Taphrinomycotina incertae sedis</taxon>
        <taxon>Saitoella</taxon>
    </lineage>
</organism>
<dbReference type="GO" id="GO:0042030">
    <property type="term" value="F:ATPase inhibitor activity"/>
    <property type="evidence" value="ECO:0007669"/>
    <property type="project" value="UniProtKB-ARBA"/>
</dbReference>
<dbReference type="Proteomes" id="UP000033140">
    <property type="component" value="Unassembled WGS sequence"/>
</dbReference>
<keyword evidence="4 6" id="KW-0802">TPR repeat</keyword>
<dbReference type="FunFam" id="1.25.40.10:FF:000010">
    <property type="entry name" value="Stress-induced phosphoprotein 1"/>
    <property type="match status" value="1"/>
</dbReference>
<evidence type="ECO:0000256" key="7">
    <source>
        <dbReference type="SAM" id="MobiDB-lite"/>
    </source>
</evidence>
<dbReference type="STRING" id="698492.A0A0E9NK46"/>
<accession>A0A0E9NK46</accession>
<evidence type="ECO:0000256" key="5">
    <source>
        <dbReference type="ARBA" id="ARBA00064323"/>
    </source>
</evidence>
<dbReference type="SMART" id="SM00727">
    <property type="entry name" value="STI1"/>
    <property type="match status" value="2"/>
</dbReference>
<dbReference type="FunFam" id="1.25.40.10:FF:000020">
    <property type="entry name" value="Stress-induced phosphoprotein 1"/>
    <property type="match status" value="1"/>
</dbReference>
<comment type="subcellular location">
    <subcellularLocation>
        <location evidence="1">Cytoplasm</location>
    </subcellularLocation>
</comment>
<feature type="domain" description="STI1" evidence="8">
    <location>
        <begin position="570"/>
        <end position="609"/>
    </location>
</feature>
<evidence type="ECO:0000256" key="2">
    <source>
        <dbReference type="ARBA" id="ARBA00022490"/>
    </source>
</evidence>
<evidence type="ECO:0000256" key="4">
    <source>
        <dbReference type="ARBA" id="ARBA00022803"/>
    </source>
</evidence>
<gene>
    <name evidence="9" type="ORF">G7K_4346-t1</name>
</gene>
<feature type="domain" description="STI1" evidence="8">
    <location>
        <begin position="184"/>
        <end position="223"/>
    </location>
</feature>
<dbReference type="Pfam" id="PF17830">
    <property type="entry name" value="STI1-HOP_DP"/>
    <property type="match status" value="2"/>
</dbReference>
<dbReference type="FunFam" id="1.10.260.100:FF:000002">
    <property type="entry name" value="Stress-induced-phosphoprotein 1 (Hsp70/Hsp90-organizing)"/>
    <property type="match status" value="1"/>
</dbReference>
<dbReference type="InterPro" id="IPR006636">
    <property type="entry name" value="STI1_HS-bd"/>
</dbReference>
<feature type="repeat" description="TPR" evidence="6">
    <location>
        <begin position="499"/>
        <end position="532"/>
    </location>
</feature>
<dbReference type="GO" id="GO:0005737">
    <property type="term" value="C:cytoplasm"/>
    <property type="evidence" value="ECO:0007669"/>
    <property type="project" value="UniProtKB-SubCell"/>
</dbReference>
<feature type="repeat" description="TPR" evidence="6">
    <location>
        <begin position="48"/>
        <end position="81"/>
    </location>
</feature>
<dbReference type="InterPro" id="IPR019734">
    <property type="entry name" value="TPR_rpt"/>
</dbReference>